<name>E6ZV01_SPORE</name>
<keyword evidence="1" id="KW-0732">Signal</keyword>
<evidence type="ECO:0000256" key="1">
    <source>
        <dbReference type="SAM" id="SignalP"/>
    </source>
</evidence>
<dbReference type="VEuPathDB" id="FungiDB:sr13525"/>
<reference evidence="2 3" key="1">
    <citation type="journal article" date="2010" name="Science">
        <title>Pathogenicity determinants in smut fungi revealed by genome comparison.</title>
        <authorList>
            <person name="Schirawski J."/>
            <person name="Mannhaupt G."/>
            <person name="Muench K."/>
            <person name="Brefort T."/>
            <person name="Schipper K."/>
            <person name="Doehlemann G."/>
            <person name="Di Stasio M."/>
            <person name="Roessel N."/>
            <person name="Mendoza-Mendoza A."/>
            <person name="Pester D."/>
            <person name="Mueller O."/>
            <person name="Winterberg B."/>
            <person name="Meyer E."/>
            <person name="Ghareeb H."/>
            <person name="Wollenberg T."/>
            <person name="Muensterkoetter M."/>
            <person name="Wong P."/>
            <person name="Walter M."/>
            <person name="Stukenbrock E."/>
            <person name="Gueldener U."/>
            <person name="Kahmann R."/>
        </authorList>
    </citation>
    <scope>NUCLEOTIDE SEQUENCE [LARGE SCALE GENOMIC DNA]</scope>
    <source>
        <strain evidence="3">SRZ2</strain>
    </source>
</reference>
<organism evidence="2 3">
    <name type="scientific">Sporisorium reilianum (strain SRZ2)</name>
    <name type="common">Maize head smut fungus</name>
    <dbReference type="NCBI Taxonomy" id="999809"/>
    <lineage>
        <taxon>Eukaryota</taxon>
        <taxon>Fungi</taxon>
        <taxon>Dikarya</taxon>
        <taxon>Basidiomycota</taxon>
        <taxon>Ustilaginomycotina</taxon>
        <taxon>Ustilaginomycetes</taxon>
        <taxon>Ustilaginales</taxon>
        <taxon>Ustilaginaceae</taxon>
        <taxon>Sporisorium</taxon>
    </lineage>
</organism>
<sequence>MKLQTALATVAFALVAAHSVLGDFLPVSEGKSWKEYCESDGSKQNEPHACVEAPACFLKKITNRRDFKGYLSPDASKFVVLREAADKSAFVKTDTHTIEVLPFNGWSLGQPPECSTWFVYKNGAKDSLDHGTVCQQRPIVIPYSFCE</sequence>
<proteinExistence type="predicted"/>
<dbReference type="HOGENOM" id="CLU_1817057_0_0_1"/>
<evidence type="ECO:0000313" key="3">
    <source>
        <dbReference type="Proteomes" id="UP000008867"/>
    </source>
</evidence>
<accession>E6ZV01</accession>
<dbReference type="AlphaFoldDB" id="E6ZV01"/>
<evidence type="ECO:0000313" key="2">
    <source>
        <dbReference type="EMBL" id="CBQ71058.1"/>
    </source>
</evidence>
<feature type="signal peptide" evidence="1">
    <location>
        <begin position="1"/>
        <end position="22"/>
    </location>
</feature>
<dbReference type="Proteomes" id="UP000008867">
    <property type="component" value="Chromosome 20"/>
</dbReference>
<dbReference type="EMBL" id="FQ311442">
    <property type="protein sequence ID" value="CBQ71058.1"/>
    <property type="molecule type" value="Genomic_DNA"/>
</dbReference>
<protein>
    <submittedName>
        <fullName evidence="2">Conserved hypothetical Ustilaginaceae-specific protein</fullName>
    </submittedName>
</protein>
<gene>
    <name evidence="2" type="ORF">sr13525</name>
</gene>
<keyword evidence="3" id="KW-1185">Reference proteome</keyword>
<feature type="chain" id="PRO_5003216944" evidence="1">
    <location>
        <begin position="23"/>
        <end position="147"/>
    </location>
</feature>